<dbReference type="FunFam" id="3.20.20.70:FF:000118">
    <property type="entry name" value="Alpha-galactosidase"/>
    <property type="match status" value="1"/>
</dbReference>
<dbReference type="EC" id="3.2.1.22" evidence="2 5"/>
<evidence type="ECO:0000256" key="6">
    <source>
        <dbReference type="PIRSR" id="PIRSR005536-1"/>
    </source>
</evidence>
<dbReference type="Pfam" id="PF16874">
    <property type="entry name" value="Glyco_hydro_36C"/>
    <property type="match status" value="1"/>
</dbReference>
<evidence type="ECO:0000256" key="2">
    <source>
        <dbReference type="ARBA" id="ARBA00012755"/>
    </source>
</evidence>
<feature type="binding site" evidence="7">
    <location>
        <position position="530"/>
    </location>
    <ligand>
        <name>substrate</name>
    </ligand>
</feature>
<name>A0A941EVG4_9ACTN</name>
<proteinExistence type="inferred from homology"/>
<sequence length="740" mass="81213">MALVTHVAEHRLWVLTAAQSCYVLHLDSDDLLRTAHWGRALTAAQAVSLLDYAPPRPRSCEDARDGLLDLDPDGGLRYGHAGLQVRFADGTRDLELSFTGAHVLQDEPDGAAAELVLCFADAHYPLSVNAHYRVRRDTPAIERWLTLRHTGPVGGAPISVVRADCACWVLPELEDYRLSHAHGQWAAEGTVQRSTLAYGETVLGSRRGVTGHQAGPWAMVDAGSATEEHGAVYGAALAWSGSWQLVAQRLPSGRASLSLGAGHTPAAFDLAADTQYVTPSSLGIYTEGGFGAASRAWQDYVRRYVLPHPDELRPVLYNSWEATEFDVTLKGQMALAERAAAIGVELFVMDDGWFGARTSDAAGLGDWYPNPERFPDGLTPLIEHVHGLGMRFGLWIEPEMANPDSDLYRAHPDWIVHRPHRTRTRQRGQHVLNLALPQVADQVHQAIDTLLRENAIDFLKWDMNRSLTEVGPLDGRTDDGLWFDYVTHLYRILDRLRADHPALRIECCASGGARLDLGILARTDQVWASDNTDAADRRHIQHGYTQIHPAGTMGAWITDSPNPFTGRRTPLEYRFHVAAAGVLGIGLDLSALDEEELARVGELVAAYKRVRPVVQHGRQYRLGGPDQALHAVQFLADAVMNTDTAATNAPAAEIVVLVYRDARRHGQLEPPLPLRDLDPQALYRDAATGREHHGAVLLARGLPLEDLPAGDHASTLIHLRRVGTQESEVEPPTSHDGVSE</sequence>
<feature type="domain" description="Glycosyl hydrolase family 36 N-terminal" evidence="10">
    <location>
        <begin position="31"/>
        <end position="263"/>
    </location>
</feature>
<feature type="binding site" evidence="7">
    <location>
        <position position="185"/>
    </location>
    <ligand>
        <name>substrate</name>
    </ligand>
</feature>
<dbReference type="InterPro" id="IPR017853">
    <property type="entry name" value="GH"/>
</dbReference>
<feature type="binding site" evidence="7">
    <location>
        <begin position="350"/>
        <end position="351"/>
    </location>
    <ligand>
        <name>substrate</name>
    </ligand>
</feature>
<dbReference type="InterPro" id="IPR050985">
    <property type="entry name" value="Alpha-glycosidase_related"/>
</dbReference>
<dbReference type="InterPro" id="IPR031704">
    <property type="entry name" value="Glyco_hydro_36_N"/>
</dbReference>
<evidence type="ECO:0000256" key="8">
    <source>
        <dbReference type="SAM" id="MobiDB-lite"/>
    </source>
</evidence>
<dbReference type="InterPro" id="IPR038417">
    <property type="entry name" value="Alpga-gal_N_sf"/>
</dbReference>
<dbReference type="PIRSF" id="PIRSF005536">
    <property type="entry name" value="Agal"/>
    <property type="match status" value="1"/>
</dbReference>
<evidence type="ECO:0000256" key="5">
    <source>
        <dbReference type="PIRNR" id="PIRNR005536"/>
    </source>
</evidence>
<comment type="similarity">
    <text evidence="5">Belongs to the glycosyl hydrolase.</text>
</comment>
<feature type="binding site" evidence="7">
    <location>
        <position position="427"/>
    </location>
    <ligand>
        <name>substrate</name>
    </ligand>
</feature>
<keyword evidence="3 5" id="KW-0378">Hydrolase</keyword>
<dbReference type="GO" id="GO:0004557">
    <property type="term" value="F:alpha-galactosidase activity"/>
    <property type="evidence" value="ECO:0007669"/>
    <property type="project" value="UniProtKB-UniRule"/>
</dbReference>
<dbReference type="GO" id="GO:0016052">
    <property type="term" value="P:carbohydrate catabolic process"/>
    <property type="evidence" value="ECO:0007669"/>
    <property type="project" value="InterPro"/>
</dbReference>
<dbReference type="Pfam" id="PF16875">
    <property type="entry name" value="Glyco_hydro_36N"/>
    <property type="match status" value="1"/>
</dbReference>
<evidence type="ECO:0000313" key="12">
    <source>
        <dbReference type="Proteomes" id="UP000675781"/>
    </source>
</evidence>
<feature type="active site" description="Nucleophile" evidence="6">
    <location>
        <position position="462"/>
    </location>
</feature>
<dbReference type="PANTHER" id="PTHR43053:SF3">
    <property type="entry name" value="ALPHA-GALACTOSIDASE C-RELATED"/>
    <property type="match status" value="1"/>
</dbReference>
<evidence type="ECO:0000256" key="7">
    <source>
        <dbReference type="PIRSR" id="PIRSR005536-2"/>
    </source>
</evidence>
<dbReference type="Gene3D" id="3.20.20.70">
    <property type="entry name" value="Aldolase class I"/>
    <property type="match status" value="1"/>
</dbReference>
<dbReference type="InterPro" id="IPR002252">
    <property type="entry name" value="Glyco_hydro_36"/>
</dbReference>
<reference evidence="11" key="1">
    <citation type="submission" date="2021-04" db="EMBL/GenBank/DDBJ databases">
        <title>Genome based classification of Actinospica acidithermotolerans sp. nov., an actinobacterium isolated from an Indonesian hot spring.</title>
        <authorList>
            <person name="Kusuma A.B."/>
            <person name="Putra K.E."/>
            <person name="Nafisah S."/>
            <person name="Loh J."/>
            <person name="Nouioui I."/>
            <person name="Goodfellow M."/>
        </authorList>
    </citation>
    <scope>NUCLEOTIDE SEQUENCE</scope>
    <source>
        <strain evidence="11">CSCA 57</strain>
    </source>
</reference>
<evidence type="ECO:0000259" key="9">
    <source>
        <dbReference type="Pfam" id="PF16874"/>
    </source>
</evidence>
<comment type="caution">
    <text evidence="11">The sequence shown here is derived from an EMBL/GenBank/DDBJ whole genome shotgun (WGS) entry which is preliminary data.</text>
</comment>
<dbReference type="Pfam" id="PF02065">
    <property type="entry name" value="Melibiase"/>
    <property type="match status" value="1"/>
</dbReference>
<dbReference type="InterPro" id="IPR013780">
    <property type="entry name" value="Glyco_hydro_b"/>
</dbReference>
<evidence type="ECO:0000313" key="11">
    <source>
        <dbReference type="EMBL" id="MBR7837696.1"/>
    </source>
</evidence>
<dbReference type="CDD" id="cd14791">
    <property type="entry name" value="GH36"/>
    <property type="match status" value="1"/>
</dbReference>
<feature type="binding site" evidence="7">
    <location>
        <begin position="460"/>
        <end position="464"/>
    </location>
    <ligand>
        <name>substrate</name>
    </ligand>
</feature>
<evidence type="ECO:0000256" key="3">
    <source>
        <dbReference type="ARBA" id="ARBA00022801"/>
    </source>
</evidence>
<keyword evidence="4 5" id="KW-0326">Glycosidase</keyword>
<feature type="domain" description="Glycosyl hydrolase family 36 C-terminal" evidence="9">
    <location>
        <begin position="651"/>
        <end position="719"/>
    </location>
</feature>
<keyword evidence="12" id="KW-1185">Reference proteome</keyword>
<organism evidence="11 12">
    <name type="scientific">Actinospica durhamensis</name>
    <dbReference type="NCBI Taxonomy" id="1508375"/>
    <lineage>
        <taxon>Bacteria</taxon>
        <taxon>Bacillati</taxon>
        <taxon>Actinomycetota</taxon>
        <taxon>Actinomycetes</taxon>
        <taxon>Catenulisporales</taxon>
        <taxon>Actinospicaceae</taxon>
        <taxon>Actinospica</taxon>
    </lineage>
</organism>
<dbReference type="Proteomes" id="UP000675781">
    <property type="component" value="Unassembled WGS sequence"/>
</dbReference>
<dbReference type="AlphaFoldDB" id="A0A941EVG4"/>
<dbReference type="PANTHER" id="PTHR43053">
    <property type="entry name" value="GLYCOSIDASE FAMILY 31"/>
    <property type="match status" value="1"/>
</dbReference>
<dbReference type="RefSeq" id="WP_212532163.1">
    <property type="nucleotide sequence ID" value="NZ_JAGSOG010000223.1"/>
</dbReference>
<protein>
    <recommendedName>
        <fullName evidence="2 5">Alpha-galactosidase</fullName>
        <ecNumber evidence="2 5">3.2.1.22</ecNumber>
    </recommendedName>
</protein>
<dbReference type="InterPro" id="IPR031705">
    <property type="entry name" value="Glyco_hydro_36_C"/>
</dbReference>
<feature type="active site" description="Proton donor" evidence="6">
    <location>
        <position position="530"/>
    </location>
</feature>
<dbReference type="EMBL" id="JAGSOG010000223">
    <property type="protein sequence ID" value="MBR7837696.1"/>
    <property type="molecule type" value="Genomic_DNA"/>
</dbReference>
<gene>
    <name evidence="11" type="ORF">KDL01_30740</name>
</gene>
<evidence type="ECO:0000259" key="10">
    <source>
        <dbReference type="Pfam" id="PF16875"/>
    </source>
</evidence>
<evidence type="ECO:0000256" key="4">
    <source>
        <dbReference type="ARBA" id="ARBA00023295"/>
    </source>
</evidence>
<evidence type="ECO:0000256" key="1">
    <source>
        <dbReference type="ARBA" id="ARBA00001255"/>
    </source>
</evidence>
<accession>A0A941EVG4</accession>
<dbReference type="Gene3D" id="2.60.40.1180">
    <property type="entry name" value="Golgi alpha-mannosidase II"/>
    <property type="match status" value="1"/>
</dbReference>
<comment type="catalytic activity">
    <reaction evidence="1 5">
        <text>Hydrolysis of terminal, non-reducing alpha-D-galactose residues in alpha-D-galactosides, including galactose oligosaccharides, galactomannans and galactolipids.</text>
        <dbReference type="EC" id="3.2.1.22"/>
    </reaction>
</comment>
<feature type="binding site" evidence="7">
    <location>
        <position position="508"/>
    </location>
    <ligand>
        <name>substrate</name>
    </ligand>
</feature>
<dbReference type="InterPro" id="IPR013785">
    <property type="entry name" value="Aldolase_TIM"/>
</dbReference>
<feature type="region of interest" description="Disordered" evidence="8">
    <location>
        <begin position="721"/>
        <end position="740"/>
    </location>
</feature>
<dbReference type="PRINTS" id="PR00743">
    <property type="entry name" value="GLHYDRLASE36"/>
</dbReference>
<dbReference type="Gene3D" id="2.70.98.60">
    <property type="entry name" value="alpha-galactosidase from lactobacil brevis"/>
    <property type="match status" value="1"/>
</dbReference>
<dbReference type="SUPFAM" id="SSF51445">
    <property type="entry name" value="(Trans)glycosidases"/>
    <property type="match status" value="1"/>
</dbReference>